<dbReference type="PANTHER" id="PTHR15561:SF0">
    <property type="entry name" value="DNA-DIRECTED RNA POLYMERASE III SUBUNIT RPC9"/>
    <property type="match status" value="1"/>
</dbReference>
<accession>A0A061RUZ3</accession>
<dbReference type="Pfam" id="PF03874">
    <property type="entry name" value="RNA_pol_Rpb4"/>
    <property type="match status" value="1"/>
</dbReference>
<protein>
    <recommendedName>
        <fullName evidence="3">DNA-directed RNA polymerase III subunit RPC9</fullName>
    </recommendedName>
</protein>
<comment type="similarity">
    <text evidence="2">Belongs to the eukaryotic RPC9 RNA polymerase subunit family.</text>
</comment>
<dbReference type="Gene3D" id="1.20.1250.40">
    <property type="match status" value="1"/>
</dbReference>
<reference evidence="8" key="1">
    <citation type="submission" date="2014-05" db="EMBL/GenBank/DDBJ databases">
        <title>The transcriptome of the halophilic microalga Tetraselmis sp. GSL018 isolated from the Great Salt Lake, Utah.</title>
        <authorList>
            <person name="Jinkerson R.E."/>
            <person name="D'Adamo S."/>
            <person name="Posewitz M.C."/>
        </authorList>
    </citation>
    <scope>NUCLEOTIDE SEQUENCE</scope>
    <source>
        <strain evidence="8">GSL018</strain>
    </source>
</reference>
<evidence type="ECO:0000259" key="7">
    <source>
        <dbReference type="SMART" id="SM00657"/>
    </source>
</evidence>
<dbReference type="GO" id="GO:0005666">
    <property type="term" value="C:RNA polymerase III complex"/>
    <property type="evidence" value="ECO:0007669"/>
    <property type="project" value="InterPro"/>
</dbReference>
<comment type="subcellular location">
    <subcellularLocation>
        <location evidence="1">Nucleus</location>
    </subcellularLocation>
</comment>
<dbReference type="InterPro" id="IPR006590">
    <property type="entry name" value="RNA_pol_Rpb4/RPC9_core"/>
</dbReference>
<keyword evidence="4 8" id="KW-0240">DNA-directed RNA polymerase</keyword>
<dbReference type="SUPFAM" id="SSF47819">
    <property type="entry name" value="HRDC-like"/>
    <property type="match status" value="1"/>
</dbReference>
<dbReference type="GO" id="GO:0000166">
    <property type="term" value="F:nucleotide binding"/>
    <property type="evidence" value="ECO:0007669"/>
    <property type="project" value="InterPro"/>
</dbReference>
<dbReference type="AlphaFoldDB" id="A0A061RUZ3"/>
<dbReference type="EMBL" id="GBEZ01008922">
    <property type="protein sequence ID" value="JAC76642.1"/>
    <property type="molecule type" value="Transcribed_RNA"/>
</dbReference>
<keyword evidence="6" id="KW-0539">Nucleus</keyword>
<feature type="domain" description="RNA polymerase Rpb4/RPC9 core" evidence="7">
    <location>
        <begin position="1"/>
        <end position="119"/>
    </location>
</feature>
<evidence type="ECO:0000256" key="2">
    <source>
        <dbReference type="ARBA" id="ARBA00006898"/>
    </source>
</evidence>
<name>A0A061RUZ3_9CHLO</name>
<evidence type="ECO:0000256" key="4">
    <source>
        <dbReference type="ARBA" id="ARBA00022478"/>
    </source>
</evidence>
<dbReference type="InterPro" id="IPR038846">
    <property type="entry name" value="RPC9"/>
</dbReference>
<dbReference type="InterPro" id="IPR010997">
    <property type="entry name" value="HRDC-like_sf"/>
</dbReference>
<evidence type="ECO:0000313" key="8">
    <source>
        <dbReference type="EMBL" id="JAC76642.1"/>
    </source>
</evidence>
<organism evidence="8">
    <name type="scientific">Tetraselmis sp. GSL018</name>
    <dbReference type="NCBI Taxonomy" id="582737"/>
    <lineage>
        <taxon>Eukaryota</taxon>
        <taxon>Viridiplantae</taxon>
        <taxon>Chlorophyta</taxon>
        <taxon>core chlorophytes</taxon>
        <taxon>Chlorodendrophyceae</taxon>
        <taxon>Chlorodendrales</taxon>
        <taxon>Chlorodendraceae</taxon>
        <taxon>Tetraselmis</taxon>
    </lineage>
</organism>
<evidence type="ECO:0000256" key="6">
    <source>
        <dbReference type="ARBA" id="ARBA00023242"/>
    </source>
</evidence>
<dbReference type="GO" id="GO:0006384">
    <property type="term" value="P:transcription initiation at RNA polymerase III promoter"/>
    <property type="evidence" value="ECO:0007669"/>
    <property type="project" value="InterPro"/>
</dbReference>
<dbReference type="PANTHER" id="PTHR15561">
    <property type="entry name" value="CALCITONIN GENE-RELATED PEPTIDE-RECEPTOR COMPONENT PROTEIN"/>
    <property type="match status" value="1"/>
</dbReference>
<sequence length="119" mass="13512">MKVIDFNVGLVSNSEVLQVLEERGSNSLGDQASGLPSERKVHEYLRTHSAGNIPRDALMKFLEAVQEFKLSKTEILQIINLKPSTMVEMYLIIQDCDERLNEEALEKLLDRTQQLLKAP</sequence>
<dbReference type="InterPro" id="IPR038324">
    <property type="entry name" value="Rpb4/RPC9_sf"/>
</dbReference>
<evidence type="ECO:0000256" key="1">
    <source>
        <dbReference type="ARBA" id="ARBA00004123"/>
    </source>
</evidence>
<gene>
    <name evidence="8" type="ORF">TSPGSL018_19651</name>
</gene>
<dbReference type="SMART" id="SM00657">
    <property type="entry name" value="RPOL4c"/>
    <property type="match status" value="1"/>
</dbReference>
<dbReference type="InterPro" id="IPR005574">
    <property type="entry name" value="Rpb4/RPC9"/>
</dbReference>
<evidence type="ECO:0000256" key="3">
    <source>
        <dbReference type="ARBA" id="ARBA00016672"/>
    </source>
</evidence>
<proteinExistence type="inferred from homology"/>
<evidence type="ECO:0000256" key="5">
    <source>
        <dbReference type="ARBA" id="ARBA00023163"/>
    </source>
</evidence>
<keyword evidence="5" id="KW-0804">Transcription</keyword>